<dbReference type="Gene3D" id="3.40.1280.10">
    <property type="match status" value="1"/>
</dbReference>
<keyword evidence="5" id="KW-0808">Transferase</keyword>
<evidence type="ECO:0000256" key="6">
    <source>
        <dbReference type="ARBA" id="ARBA00022691"/>
    </source>
</evidence>
<comment type="subcellular location">
    <subcellularLocation>
        <location evidence="1">Mitochondrion</location>
    </subcellularLocation>
</comment>
<evidence type="ECO:0000259" key="11">
    <source>
        <dbReference type="SMART" id="SM00967"/>
    </source>
</evidence>
<dbReference type="Proteomes" id="UP000726737">
    <property type="component" value="Unassembled WGS sequence"/>
</dbReference>
<dbReference type="InterPro" id="IPR029028">
    <property type="entry name" value="Alpha/beta_knot_MTases"/>
</dbReference>
<dbReference type="InterPro" id="IPR001537">
    <property type="entry name" value="SpoU_MeTrfase"/>
</dbReference>
<dbReference type="InterPro" id="IPR047182">
    <property type="entry name" value="MRM1"/>
</dbReference>
<evidence type="ECO:0000256" key="10">
    <source>
        <dbReference type="SAM" id="MobiDB-lite"/>
    </source>
</evidence>
<dbReference type="Pfam" id="PF00588">
    <property type="entry name" value="SpoU_methylase"/>
    <property type="match status" value="1"/>
</dbReference>
<feature type="compositionally biased region" description="Acidic residues" evidence="10">
    <location>
        <begin position="302"/>
        <end position="333"/>
    </location>
</feature>
<evidence type="ECO:0000256" key="2">
    <source>
        <dbReference type="ARBA" id="ARBA00007228"/>
    </source>
</evidence>
<evidence type="ECO:0000256" key="3">
    <source>
        <dbReference type="ARBA" id="ARBA00022552"/>
    </source>
</evidence>
<accession>A0A9P6U0W5</accession>
<protein>
    <recommendedName>
        <fullName evidence="9">rRNA methyltransferase 1, mitochondrial</fullName>
    </recommendedName>
</protein>
<comment type="similarity">
    <text evidence="2">Belongs to the class IV-like SAM-binding methyltransferase superfamily. RNA methyltransferase TrmH family.</text>
</comment>
<evidence type="ECO:0000256" key="8">
    <source>
        <dbReference type="ARBA" id="ARBA00023128"/>
    </source>
</evidence>
<keyword evidence="8" id="KW-0496">Mitochondrion</keyword>
<organism evidence="12 13">
    <name type="scientific">Mortierella polycephala</name>
    <dbReference type="NCBI Taxonomy" id="41804"/>
    <lineage>
        <taxon>Eukaryota</taxon>
        <taxon>Fungi</taxon>
        <taxon>Fungi incertae sedis</taxon>
        <taxon>Mucoromycota</taxon>
        <taxon>Mortierellomycotina</taxon>
        <taxon>Mortierellomycetes</taxon>
        <taxon>Mortierellales</taxon>
        <taxon>Mortierellaceae</taxon>
        <taxon>Mortierella</taxon>
    </lineage>
</organism>
<dbReference type="PANTHER" id="PTHR46103:SF1">
    <property type="entry name" value="RRNA METHYLTRANSFERASE 1, MITOCHONDRIAL"/>
    <property type="match status" value="1"/>
</dbReference>
<keyword evidence="4" id="KW-0489">Methyltransferase</keyword>
<feature type="domain" description="RNA 2-O ribose methyltransferase substrate binding" evidence="11">
    <location>
        <begin position="7"/>
        <end position="78"/>
    </location>
</feature>
<dbReference type="GO" id="GO:0016435">
    <property type="term" value="F:rRNA (guanine) methyltransferase activity"/>
    <property type="evidence" value="ECO:0007669"/>
    <property type="project" value="TreeGrafter"/>
</dbReference>
<dbReference type="NCBIfam" id="TIGR00186">
    <property type="entry name" value="rRNA_methyl_3"/>
    <property type="match status" value="1"/>
</dbReference>
<evidence type="ECO:0000313" key="12">
    <source>
        <dbReference type="EMBL" id="KAG0254869.1"/>
    </source>
</evidence>
<keyword evidence="3" id="KW-0698">rRNA processing</keyword>
<gene>
    <name evidence="12" type="ORF">BG011_005463</name>
</gene>
<dbReference type="PANTHER" id="PTHR46103">
    <property type="entry name" value="RRNA METHYLTRANSFERASE 1, MITOCHONDRIAL"/>
    <property type="match status" value="1"/>
</dbReference>
<dbReference type="GO" id="GO:0003723">
    <property type="term" value="F:RNA binding"/>
    <property type="evidence" value="ECO:0007669"/>
    <property type="project" value="InterPro"/>
</dbReference>
<dbReference type="InterPro" id="IPR013123">
    <property type="entry name" value="SpoU_subst-bd"/>
</dbReference>
<evidence type="ECO:0000256" key="9">
    <source>
        <dbReference type="ARBA" id="ARBA00034881"/>
    </source>
</evidence>
<keyword evidence="13" id="KW-1185">Reference proteome</keyword>
<dbReference type="AlphaFoldDB" id="A0A9P6U0W5"/>
<evidence type="ECO:0000313" key="13">
    <source>
        <dbReference type="Proteomes" id="UP000726737"/>
    </source>
</evidence>
<dbReference type="OrthoDB" id="270651at2759"/>
<dbReference type="SUPFAM" id="SSF75217">
    <property type="entry name" value="alpha/beta knot"/>
    <property type="match status" value="1"/>
</dbReference>
<dbReference type="CDD" id="cd18105">
    <property type="entry name" value="SpoU-like_MRM1"/>
    <property type="match status" value="1"/>
</dbReference>
<proteinExistence type="inferred from homology"/>
<keyword evidence="7" id="KW-0809">Transit peptide</keyword>
<comment type="caution">
    <text evidence="12">The sequence shown here is derived from an EMBL/GenBank/DDBJ whole genome shotgun (WGS) entry which is preliminary data.</text>
</comment>
<dbReference type="InterPro" id="IPR029026">
    <property type="entry name" value="tRNA_m1G_MTases_N"/>
</dbReference>
<evidence type="ECO:0000256" key="5">
    <source>
        <dbReference type="ARBA" id="ARBA00022679"/>
    </source>
</evidence>
<dbReference type="Pfam" id="PF08032">
    <property type="entry name" value="SpoU_sub_bind"/>
    <property type="match status" value="1"/>
</dbReference>
<dbReference type="InterPro" id="IPR029064">
    <property type="entry name" value="Ribosomal_eL30-like_sf"/>
</dbReference>
<name>A0A9P6U0W5_9FUNG</name>
<evidence type="ECO:0000256" key="7">
    <source>
        <dbReference type="ARBA" id="ARBA00022946"/>
    </source>
</evidence>
<evidence type="ECO:0000256" key="1">
    <source>
        <dbReference type="ARBA" id="ARBA00004173"/>
    </source>
</evidence>
<dbReference type="InterPro" id="IPR047261">
    <property type="entry name" value="MRM1_MeTrfase_dom"/>
</dbReference>
<dbReference type="InterPro" id="IPR004441">
    <property type="entry name" value="rRNA_MeTrfase_TrmH"/>
</dbReference>
<sequence>MQSDRDYLYSPNVVLPALKNGLRTPYTLKKEDLVANCIAAANSAGVKVVKTDKHQLNAMAGQRPHQGVVLEASRLEQRMVTTLGGVSVDNQYNISGRTTETWFKTKENEPPVWLALDEVVDPQNLGAILRTAMFMGVNGVVVCHKNSSPLSAVVAKASTGALEARPTYGVSSLMRFIQMSKENGWHVVGAHVTYGSKRTRPLHTWPETGVDQPTLLIMGNEGNGLRKQIMNQCDSFIQVPCLSLIPSNVDSLNVSVATGIILSKLMGGRFLNLPENLKKYPWRNKDATDNIGTVVKKAGGEQETDDDDNDDDDDVDDNDVDDNEGEDGEEENNNEINTKSPSAPEKPMPW</sequence>
<reference evidence="12" key="1">
    <citation type="journal article" date="2020" name="Fungal Divers.">
        <title>Resolving the Mortierellaceae phylogeny through synthesis of multi-gene phylogenetics and phylogenomics.</title>
        <authorList>
            <person name="Vandepol N."/>
            <person name="Liber J."/>
            <person name="Desiro A."/>
            <person name="Na H."/>
            <person name="Kennedy M."/>
            <person name="Barry K."/>
            <person name="Grigoriev I.V."/>
            <person name="Miller A.N."/>
            <person name="O'Donnell K."/>
            <person name="Stajich J.E."/>
            <person name="Bonito G."/>
        </authorList>
    </citation>
    <scope>NUCLEOTIDE SEQUENCE</scope>
    <source>
        <strain evidence="12">KOD948</strain>
    </source>
</reference>
<feature type="region of interest" description="Disordered" evidence="10">
    <location>
        <begin position="294"/>
        <end position="350"/>
    </location>
</feature>
<evidence type="ECO:0000256" key="4">
    <source>
        <dbReference type="ARBA" id="ARBA00022603"/>
    </source>
</evidence>
<keyword evidence="6" id="KW-0949">S-adenosyl-L-methionine</keyword>
<dbReference type="SMART" id="SM00967">
    <property type="entry name" value="SpoU_sub_bind"/>
    <property type="match status" value="1"/>
</dbReference>
<dbReference type="SUPFAM" id="SSF55315">
    <property type="entry name" value="L30e-like"/>
    <property type="match status" value="1"/>
</dbReference>
<dbReference type="GO" id="GO:0005739">
    <property type="term" value="C:mitochondrion"/>
    <property type="evidence" value="ECO:0007669"/>
    <property type="project" value="UniProtKB-SubCell"/>
</dbReference>
<dbReference type="Gene3D" id="3.30.1330.30">
    <property type="match status" value="1"/>
</dbReference>
<dbReference type="EMBL" id="JAAAJA010000379">
    <property type="protein sequence ID" value="KAG0254869.1"/>
    <property type="molecule type" value="Genomic_DNA"/>
</dbReference>